<name>W1XVR9_9ZZZZ</name>
<keyword evidence="2" id="KW-1133">Transmembrane helix</keyword>
<feature type="transmembrane region" description="Helical" evidence="2">
    <location>
        <begin position="43"/>
        <end position="67"/>
    </location>
</feature>
<sequence>SFPWYADFVRESFISVHQYAQEINNPDAIGQFLRHHLLILGKFILTLLPMPAAALFSSLVPGGWLFLPKKNPPGFQQNQPVKRHWTTVFQRTSGGNGKDDGEVGGGAGNAVD</sequence>
<gene>
    <name evidence="3" type="ORF">Q604_UNBC12567G0001</name>
</gene>
<accession>W1XVR9</accession>
<keyword evidence="3" id="KW-0282">Flagellum</keyword>
<keyword evidence="2" id="KW-0472">Membrane</keyword>
<reference evidence="3" key="1">
    <citation type="submission" date="2013-12" db="EMBL/GenBank/DDBJ databases">
        <title>A Varibaculum cambriense genome reconstructed from a premature infant gut community with otherwise low bacterial novelty that shifts toward anaerobic metabolism during the third week of life.</title>
        <authorList>
            <person name="Brown C.T."/>
            <person name="Sharon I."/>
            <person name="Thomas B.C."/>
            <person name="Castelle C.J."/>
            <person name="Morowitz M.J."/>
            <person name="Banfield J.F."/>
        </authorList>
    </citation>
    <scope>NUCLEOTIDE SEQUENCE</scope>
</reference>
<proteinExistence type="predicted"/>
<keyword evidence="3" id="KW-0969">Cilium</keyword>
<comment type="caution">
    <text evidence="3">The sequence shown here is derived from an EMBL/GenBank/DDBJ whole genome shotgun (WGS) entry which is preliminary data.</text>
</comment>
<dbReference type="AlphaFoldDB" id="W1XVR9"/>
<protein>
    <submittedName>
        <fullName evidence="3">Lateral flagellar export/assembly protein FlhB-like protein</fullName>
    </submittedName>
</protein>
<evidence type="ECO:0000256" key="2">
    <source>
        <dbReference type="SAM" id="Phobius"/>
    </source>
</evidence>
<dbReference type="EMBL" id="AZMM01012567">
    <property type="protein sequence ID" value="ETJ32989.1"/>
    <property type="molecule type" value="Genomic_DNA"/>
</dbReference>
<evidence type="ECO:0000256" key="1">
    <source>
        <dbReference type="SAM" id="MobiDB-lite"/>
    </source>
</evidence>
<keyword evidence="3" id="KW-0966">Cell projection</keyword>
<organism evidence="3">
    <name type="scientific">human gut metagenome</name>
    <dbReference type="NCBI Taxonomy" id="408170"/>
    <lineage>
        <taxon>unclassified sequences</taxon>
        <taxon>metagenomes</taxon>
        <taxon>organismal metagenomes</taxon>
    </lineage>
</organism>
<feature type="region of interest" description="Disordered" evidence="1">
    <location>
        <begin position="90"/>
        <end position="112"/>
    </location>
</feature>
<feature type="non-terminal residue" evidence="3">
    <location>
        <position position="1"/>
    </location>
</feature>
<keyword evidence="2" id="KW-0812">Transmembrane</keyword>
<evidence type="ECO:0000313" key="3">
    <source>
        <dbReference type="EMBL" id="ETJ32989.1"/>
    </source>
</evidence>
<feature type="compositionally biased region" description="Gly residues" evidence="1">
    <location>
        <begin position="103"/>
        <end position="112"/>
    </location>
</feature>